<sequence length="146" mass="16065">MLTRSQLAKRGIMLVAAVLTTSLNAGAPLKLRRPAVNYCPDTAVMAKALGDKTLMNAGIEWQVMVPGEKVPDGRLCFAWAAVDEQNMITCTYKLLKRQWPFFISIQSNQAMKSTLTSGLWARGGNVCRSEVHHCLPVTACPLMDKK</sequence>
<evidence type="ECO:0000313" key="1">
    <source>
        <dbReference type="EMBL" id="MFC3909770.1"/>
    </source>
</evidence>
<comment type="caution">
    <text evidence="1">The sequence shown here is derived from an EMBL/GenBank/DDBJ whole genome shotgun (WGS) entry which is preliminary data.</text>
</comment>
<protein>
    <submittedName>
        <fullName evidence="1">Uncharacterized protein</fullName>
    </submittedName>
</protein>
<keyword evidence="2" id="KW-1185">Reference proteome</keyword>
<evidence type="ECO:0000313" key="2">
    <source>
        <dbReference type="Proteomes" id="UP001595758"/>
    </source>
</evidence>
<dbReference type="Proteomes" id="UP001595758">
    <property type="component" value="Unassembled WGS sequence"/>
</dbReference>
<organism evidence="1 2">
    <name type="scientific">Legionella dresdenensis</name>
    <dbReference type="NCBI Taxonomy" id="450200"/>
    <lineage>
        <taxon>Bacteria</taxon>
        <taxon>Pseudomonadati</taxon>
        <taxon>Pseudomonadota</taxon>
        <taxon>Gammaproteobacteria</taxon>
        <taxon>Legionellales</taxon>
        <taxon>Legionellaceae</taxon>
        <taxon>Legionella</taxon>
    </lineage>
</organism>
<accession>A0ABV8CIC4</accession>
<dbReference type="EMBL" id="JBHSAB010000029">
    <property type="protein sequence ID" value="MFC3909770.1"/>
    <property type="molecule type" value="Genomic_DNA"/>
</dbReference>
<gene>
    <name evidence="1" type="ORF">ACFORL_11880</name>
</gene>
<reference evidence="2" key="1">
    <citation type="journal article" date="2019" name="Int. J. Syst. Evol. Microbiol.">
        <title>The Global Catalogue of Microorganisms (GCM) 10K type strain sequencing project: providing services to taxonomists for standard genome sequencing and annotation.</title>
        <authorList>
            <consortium name="The Broad Institute Genomics Platform"/>
            <consortium name="The Broad Institute Genome Sequencing Center for Infectious Disease"/>
            <person name="Wu L."/>
            <person name="Ma J."/>
        </authorList>
    </citation>
    <scope>NUCLEOTIDE SEQUENCE [LARGE SCALE GENOMIC DNA]</scope>
    <source>
        <strain evidence="2">CCUG 59858</strain>
    </source>
</reference>
<proteinExistence type="predicted"/>
<dbReference type="RefSeq" id="WP_382344305.1">
    <property type="nucleotide sequence ID" value="NZ_JBHSAB010000029.1"/>
</dbReference>
<name>A0ABV8CIC4_9GAMM</name>